<dbReference type="RefSeq" id="WP_281748808.1">
    <property type="nucleotide sequence ID" value="NZ_AP026933.1"/>
</dbReference>
<dbReference type="InterPro" id="IPR036291">
    <property type="entry name" value="NAD(P)-bd_dom_sf"/>
</dbReference>
<evidence type="ECO:0000313" key="2">
    <source>
        <dbReference type="EMBL" id="BDT02449.1"/>
    </source>
</evidence>
<dbReference type="InterPro" id="IPR051606">
    <property type="entry name" value="Polyketide_Oxido-like"/>
</dbReference>
<dbReference type="Gene3D" id="3.40.50.720">
    <property type="entry name" value="NAD(P)-binding Rossmann-like Domain"/>
    <property type="match status" value="1"/>
</dbReference>
<evidence type="ECO:0000313" key="3">
    <source>
        <dbReference type="Proteomes" id="UP001163387"/>
    </source>
</evidence>
<dbReference type="EMBL" id="AP026933">
    <property type="protein sequence ID" value="BDT02449.1"/>
    <property type="molecule type" value="Genomic_DNA"/>
</dbReference>
<dbReference type="Pfam" id="PF13460">
    <property type="entry name" value="NAD_binding_10"/>
    <property type="match status" value="1"/>
</dbReference>
<evidence type="ECO:0000259" key="1">
    <source>
        <dbReference type="Pfam" id="PF13460"/>
    </source>
</evidence>
<feature type="domain" description="NAD(P)-binding" evidence="1">
    <location>
        <begin position="7"/>
        <end position="198"/>
    </location>
</feature>
<gene>
    <name evidence="2" type="ORF">SHM_00950</name>
</gene>
<name>A0ABN6SUS3_9MOLU</name>
<dbReference type="SUPFAM" id="SSF51735">
    <property type="entry name" value="NAD(P)-binding Rossmann-fold domains"/>
    <property type="match status" value="1"/>
</dbReference>
<dbReference type="Proteomes" id="UP001163387">
    <property type="component" value="Chromosome"/>
</dbReference>
<sequence length="216" mass="24023">MKIGIIGASGKSGLALTKEALKQGYQVVAITRNPIKMPILNNDNRLTIKKADLTNKSSIKAVVNDVDILISAYGPTIDNPQNIHQQVAKNLITIMHECQNIKRLLIVGGAGSLLNDKNEILVETIAFPEVWKDHAQQQVQALDTYRSSDINWTYFSPSLYYDPELPTLGKFKIGNNHLIVNKEGKSEISYGDAAIAIINEIKEQKFIKKRFTAGYN</sequence>
<protein>
    <submittedName>
        <fullName evidence="2">3-beta hydroxysteroid dehydrogenase</fullName>
    </submittedName>
</protein>
<dbReference type="CDD" id="cd05244">
    <property type="entry name" value="BVR-B_like_SDR_a"/>
    <property type="match status" value="1"/>
</dbReference>
<keyword evidence="3" id="KW-1185">Reference proteome</keyword>
<dbReference type="PANTHER" id="PTHR43355:SF2">
    <property type="entry name" value="FLAVIN REDUCTASE (NADPH)"/>
    <property type="match status" value="1"/>
</dbReference>
<proteinExistence type="predicted"/>
<dbReference type="PANTHER" id="PTHR43355">
    <property type="entry name" value="FLAVIN REDUCTASE (NADPH)"/>
    <property type="match status" value="1"/>
</dbReference>
<organism evidence="2 3">
    <name type="scientific">Spiroplasma ixodetis</name>
    <dbReference type="NCBI Taxonomy" id="2141"/>
    <lineage>
        <taxon>Bacteria</taxon>
        <taxon>Bacillati</taxon>
        <taxon>Mycoplasmatota</taxon>
        <taxon>Mollicutes</taxon>
        <taxon>Entomoplasmatales</taxon>
        <taxon>Spiroplasmataceae</taxon>
        <taxon>Spiroplasma</taxon>
    </lineage>
</organism>
<reference evidence="2 3" key="1">
    <citation type="journal article" date="2022" name="Front. Microbiol.">
        <title>Male-killing mechanisms vary between Spiroplasma species.</title>
        <authorList>
            <person name="Arai H."/>
            <person name="Inoue M."/>
            <person name="Kageyama D."/>
        </authorList>
    </citation>
    <scope>NUCLEOTIDE SEQUENCE [LARGE SCALE GENOMIC DNA]</scope>
    <source>
        <strain evidence="3">sHm</strain>
    </source>
</reference>
<dbReference type="InterPro" id="IPR016040">
    <property type="entry name" value="NAD(P)-bd_dom"/>
</dbReference>
<accession>A0ABN6SUS3</accession>